<dbReference type="Gene3D" id="3.40.50.2300">
    <property type="match status" value="1"/>
</dbReference>
<dbReference type="SUPFAM" id="SSF52172">
    <property type="entry name" value="CheY-like"/>
    <property type="match status" value="1"/>
</dbReference>
<accession>A0A554LL22</accession>
<evidence type="ECO:0000313" key="1">
    <source>
        <dbReference type="EMBL" id="TSC93339.1"/>
    </source>
</evidence>
<name>A0A554LL22_9BACT</name>
<dbReference type="AlphaFoldDB" id="A0A554LL22"/>
<dbReference type="EMBL" id="VMGK01000003">
    <property type="protein sequence ID" value="TSC93339.1"/>
    <property type="molecule type" value="Genomic_DNA"/>
</dbReference>
<reference evidence="1 2" key="1">
    <citation type="submission" date="2017-07" db="EMBL/GenBank/DDBJ databases">
        <title>Mechanisms for carbon and nitrogen cycling indicate functional differentiation within the Candidate Phyla Radiation.</title>
        <authorList>
            <person name="Danczak R.E."/>
            <person name="Johnston M.D."/>
            <person name="Kenah C."/>
            <person name="Slattery M."/>
            <person name="Wrighton K.C."/>
            <person name="Wilkins M.J."/>
        </authorList>
    </citation>
    <scope>NUCLEOTIDE SEQUENCE [LARGE SCALE GENOMIC DNA]</scope>
    <source>
        <strain evidence="1">Licking1014_7</strain>
    </source>
</reference>
<evidence type="ECO:0008006" key="3">
    <source>
        <dbReference type="Google" id="ProtNLM"/>
    </source>
</evidence>
<proteinExistence type="predicted"/>
<organism evidence="1 2">
    <name type="scientific">Candidatus Berkelbacteria bacterium Licking1014_7</name>
    <dbReference type="NCBI Taxonomy" id="2017147"/>
    <lineage>
        <taxon>Bacteria</taxon>
        <taxon>Candidatus Berkelbacteria</taxon>
    </lineage>
</organism>
<sequence length="171" mass="19720">MYLAKRQGRVNMNKQDINLIVVEDDYAKFLSICLVLEFFDTLFFDANVVHLATFDEAEEYFEKELPSPDRTIVIMDLNMRRSPTQRMDVDTYELSRQLKKKYPDIVIIANSSDKGNQYHQKKLGNCDLAAGDDLLEAINQALDMIAQRQQPAQNEYSECKDKHAMTECSPA</sequence>
<evidence type="ECO:0000313" key="2">
    <source>
        <dbReference type="Proteomes" id="UP000315689"/>
    </source>
</evidence>
<dbReference type="Proteomes" id="UP000315689">
    <property type="component" value="Unassembled WGS sequence"/>
</dbReference>
<comment type="caution">
    <text evidence="1">The sequence shown here is derived from an EMBL/GenBank/DDBJ whole genome shotgun (WGS) entry which is preliminary data.</text>
</comment>
<dbReference type="InterPro" id="IPR011006">
    <property type="entry name" value="CheY-like_superfamily"/>
</dbReference>
<gene>
    <name evidence="1" type="ORF">CEN89_122</name>
</gene>
<protein>
    <recommendedName>
        <fullName evidence="3">Response regulatory domain-containing protein</fullName>
    </recommendedName>
</protein>